<reference evidence="2 3" key="1">
    <citation type="submission" date="2012-08" db="EMBL/GenBank/DDBJ databases">
        <authorList>
            <person name="Gan P.H.P."/>
            <person name="Ikeda K."/>
            <person name="Irieda H."/>
            <person name="Narusaka M."/>
            <person name="O'Connell R.J."/>
            <person name="Narusaka Y."/>
            <person name="Takano Y."/>
            <person name="Kubo Y."/>
            <person name="Shirasu K."/>
        </authorList>
    </citation>
    <scope>NUCLEOTIDE SEQUENCE [LARGE SCALE GENOMIC DNA]</scope>
    <source>
        <strain evidence="2 3">Nara gc5</strain>
    </source>
</reference>
<proteinExistence type="predicted"/>
<accession>A0A7J6IYH0</accession>
<evidence type="ECO:0000256" key="1">
    <source>
        <dbReference type="SAM" id="MobiDB-lite"/>
    </source>
</evidence>
<dbReference type="AlphaFoldDB" id="A0A7J6IYH0"/>
<gene>
    <name evidence="2" type="ORF">CGGC5_v010994</name>
</gene>
<feature type="region of interest" description="Disordered" evidence="1">
    <location>
        <begin position="1"/>
        <end position="24"/>
    </location>
</feature>
<sequence>MLPNSTGKNWQEIHSGGSDVPNPQHRRVIVGRHFVSYFQLYTIWRHLEQVPEPRTPLRSGLYKSANFSSFMNPH</sequence>
<protein>
    <submittedName>
        <fullName evidence="2">Uncharacterized protein</fullName>
    </submittedName>
</protein>
<comment type="caution">
    <text evidence="2">The sequence shown here is derived from an EMBL/GenBank/DDBJ whole genome shotgun (WGS) entry which is preliminary data.</text>
</comment>
<organism evidence="2 3">
    <name type="scientific">Colletotrichum fructicola (strain Nara gc5)</name>
    <name type="common">Anthracnose fungus</name>
    <name type="synonym">Colletotrichum gloeosporioides (strain Nara gc5)</name>
    <dbReference type="NCBI Taxonomy" id="1213859"/>
    <lineage>
        <taxon>Eukaryota</taxon>
        <taxon>Fungi</taxon>
        <taxon>Dikarya</taxon>
        <taxon>Ascomycota</taxon>
        <taxon>Pezizomycotina</taxon>
        <taxon>Sordariomycetes</taxon>
        <taxon>Hypocreomycetidae</taxon>
        <taxon>Glomerellales</taxon>
        <taxon>Glomerellaceae</taxon>
        <taxon>Colletotrichum</taxon>
        <taxon>Colletotrichum gloeosporioides species complex</taxon>
    </lineage>
</organism>
<dbReference type="InParanoid" id="A0A7J6IYH0"/>
<keyword evidence="3" id="KW-1185">Reference proteome</keyword>
<dbReference type="GeneID" id="90980128"/>
<dbReference type="OrthoDB" id="10459612at2759"/>
<dbReference type="EMBL" id="ANPB02000006">
    <property type="protein sequence ID" value="KAF4481526.1"/>
    <property type="molecule type" value="Genomic_DNA"/>
</dbReference>
<evidence type="ECO:0000313" key="3">
    <source>
        <dbReference type="Proteomes" id="UP000011096"/>
    </source>
</evidence>
<dbReference type="RefSeq" id="XP_066008317.1">
    <property type="nucleotide sequence ID" value="XM_066152451.1"/>
</dbReference>
<reference evidence="2 3" key="2">
    <citation type="submission" date="2020-04" db="EMBL/GenBank/DDBJ databases">
        <title>Genome sequencing and assembly of multiple isolates from the Colletotrichum gloeosporioides species complex.</title>
        <authorList>
            <person name="Gan P."/>
            <person name="Shirasu K."/>
        </authorList>
    </citation>
    <scope>NUCLEOTIDE SEQUENCE [LARGE SCALE GENOMIC DNA]</scope>
    <source>
        <strain evidence="2 3">Nara gc5</strain>
    </source>
</reference>
<evidence type="ECO:0000313" key="2">
    <source>
        <dbReference type="EMBL" id="KAF4481526.1"/>
    </source>
</evidence>
<name>A0A7J6IYH0_COLFN</name>
<dbReference type="Proteomes" id="UP000011096">
    <property type="component" value="Unassembled WGS sequence"/>
</dbReference>